<reference evidence="2 3" key="1">
    <citation type="journal article" date="2014" name="Agronomy (Basel)">
        <title>A Draft Genome Sequence for Ensete ventricosum, the Drought-Tolerant Tree Against Hunger.</title>
        <authorList>
            <person name="Harrison J."/>
            <person name="Moore K.A."/>
            <person name="Paszkiewicz K."/>
            <person name="Jones T."/>
            <person name="Grant M."/>
            <person name="Ambacheew D."/>
            <person name="Muzemil S."/>
            <person name="Studholme D.J."/>
        </authorList>
    </citation>
    <scope>NUCLEOTIDE SEQUENCE [LARGE SCALE GENOMIC DNA]</scope>
</reference>
<dbReference type="Proteomes" id="UP000287651">
    <property type="component" value="Unassembled WGS sequence"/>
</dbReference>
<keyword evidence="1" id="KW-1133">Transmembrane helix</keyword>
<dbReference type="PANTHER" id="PTHR34936">
    <property type="entry name" value="EXPRESSED PROTEIN"/>
    <property type="match status" value="1"/>
</dbReference>
<organism evidence="2 3">
    <name type="scientific">Ensete ventricosum</name>
    <name type="common">Abyssinian banana</name>
    <name type="synonym">Musa ensete</name>
    <dbReference type="NCBI Taxonomy" id="4639"/>
    <lineage>
        <taxon>Eukaryota</taxon>
        <taxon>Viridiplantae</taxon>
        <taxon>Streptophyta</taxon>
        <taxon>Embryophyta</taxon>
        <taxon>Tracheophyta</taxon>
        <taxon>Spermatophyta</taxon>
        <taxon>Magnoliopsida</taxon>
        <taxon>Liliopsida</taxon>
        <taxon>Zingiberales</taxon>
        <taxon>Musaceae</taxon>
        <taxon>Ensete</taxon>
    </lineage>
</organism>
<evidence type="ECO:0000313" key="2">
    <source>
        <dbReference type="EMBL" id="RRT46085.1"/>
    </source>
</evidence>
<proteinExistence type="predicted"/>
<sequence length="105" mass="12304">MITRSKLVEQLREYQIRSQHKWGALAAFSPKPHMTTRRDVFVALVYALVFVFLIISCYAALYLRHFMISAVLVFLGILLPTCLKISRHRWLAKKKERRLSLPLSM</sequence>
<feature type="transmembrane region" description="Helical" evidence="1">
    <location>
        <begin position="67"/>
        <end position="85"/>
    </location>
</feature>
<keyword evidence="1" id="KW-0812">Transmembrane</keyword>
<evidence type="ECO:0000256" key="1">
    <source>
        <dbReference type="SAM" id="Phobius"/>
    </source>
</evidence>
<name>A0A426Y2W6_ENSVE</name>
<dbReference type="AlphaFoldDB" id="A0A426Y2W6"/>
<gene>
    <name evidence="2" type="ORF">B296_00054694</name>
</gene>
<protein>
    <submittedName>
        <fullName evidence="2">Uncharacterized protein</fullName>
    </submittedName>
</protein>
<dbReference type="EMBL" id="AMZH03015415">
    <property type="protein sequence ID" value="RRT46085.1"/>
    <property type="molecule type" value="Genomic_DNA"/>
</dbReference>
<evidence type="ECO:0000313" key="3">
    <source>
        <dbReference type="Proteomes" id="UP000287651"/>
    </source>
</evidence>
<feature type="transmembrane region" description="Helical" evidence="1">
    <location>
        <begin position="40"/>
        <end position="61"/>
    </location>
</feature>
<dbReference type="PANTHER" id="PTHR34936:SF2">
    <property type="entry name" value="EXPRESSED PROTEIN"/>
    <property type="match status" value="1"/>
</dbReference>
<keyword evidence="1" id="KW-0472">Membrane</keyword>
<comment type="caution">
    <text evidence="2">The sequence shown here is derived from an EMBL/GenBank/DDBJ whole genome shotgun (WGS) entry which is preliminary data.</text>
</comment>
<accession>A0A426Y2W6</accession>